<dbReference type="PROSITE" id="PS50234">
    <property type="entry name" value="VWFA"/>
    <property type="match status" value="1"/>
</dbReference>
<dbReference type="OrthoDB" id="6206554at2"/>
<evidence type="ECO:0000313" key="3">
    <source>
        <dbReference type="EMBL" id="SEJ09422.1"/>
    </source>
</evidence>
<dbReference type="InterPro" id="IPR036465">
    <property type="entry name" value="vWFA_dom_sf"/>
</dbReference>
<evidence type="ECO:0000256" key="1">
    <source>
        <dbReference type="SAM" id="Phobius"/>
    </source>
</evidence>
<keyword evidence="1" id="KW-0472">Membrane</keyword>
<gene>
    <name evidence="3" type="ORF">SAMN05444007_103310</name>
</gene>
<keyword evidence="4" id="KW-1185">Reference proteome</keyword>
<organism evidence="3 4">
    <name type="scientific">Cribrihabitans marinus</name>
    <dbReference type="NCBI Taxonomy" id="1227549"/>
    <lineage>
        <taxon>Bacteria</taxon>
        <taxon>Pseudomonadati</taxon>
        <taxon>Pseudomonadota</taxon>
        <taxon>Alphaproteobacteria</taxon>
        <taxon>Rhodobacterales</taxon>
        <taxon>Paracoccaceae</taxon>
        <taxon>Cribrihabitans</taxon>
    </lineage>
</organism>
<dbReference type="Proteomes" id="UP000199379">
    <property type="component" value="Unassembled WGS sequence"/>
</dbReference>
<keyword evidence="1" id="KW-1133">Transmembrane helix</keyword>
<dbReference type="SMART" id="SM00327">
    <property type="entry name" value="VWA"/>
    <property type="match status" value="1"/>
</dbReference>
<reference evidence="3 4" key="1">
    <citation type="submission" date="2016-10" db="EMBL/GenBank/DDBJ databases">
        <authorList>
            <person name="de Groot N.N."/>
        </authorList>
    </citation>
    <scope>NUCLEOTIDE SEQUENCE [LARGE SCALE GENOMIC DNA]</scope>
    <source>
        <strain evidence="3 4">DSM 29340</strain>
    </source>
</reference>
<protein>
    <submittedName>
        <fullName evidence="3">Ca-activated chloride channel family protein</fullName>
    </submittedName>
</protein>
<accession>A0A1H6WA29</accession>
<dbReference type="STRING" id="1227549.SAMN05444007_103310"/>
<dbReference type="SUPFAM" id="SSF53300">
    <property type="entry name" value="vWA-like"/>
    <property type="match status" value="1"/>
</dbReference>
<dbReference type="Gene3D" id="3.40.50.410">
    <property type="entry name" value="von Willebrand factor, type A domain"/>
    <property type="match status" value="1"/>
</dbReference>
<dbReference type="PANTHER" id="PTHR22550:SF18">
    <property type="entry name" value="VWFA DOMAIN-CONTAINING PROTEIN"/>
    <property type="match status" value="1"/>
</dbReference>
<feature type="transmembrane region" description="Helical" evidence="1">
    <location>
        <begin position="298"/>
        <end position="320"/>
    </location>
</feature>
<proteinExistence type="predicted"/>
<dbReference type="InterPro" id="IPR002035">
    <property type="entry name" value="VWF_A"/>
</dbReference>
<sequence length="339" mass="36486">MISLASPWLLLLLPLPLLVWRFVPPHRERQAALRFPFFRRVTEVAGVTPRPGAVVRIRPRVATIAAMLCWGLVVLSLARPERLGRPVTVERAARDVVLAIDISGSMDTKDFEAPDGTRKQRLAGVREVVSTFVAGRDGDRMALIVFGSAAYLQAPLTDDLDTIVDLLARTEVGMAGPHTALGDAIGLAIRTFETSEIEQRLLILLSDGSDTASRMSPVNAAEIAADRGVEIHAIAVGDPEAVGEDRVDTATLQALAGRTGGAFFFAEDEGALQEVYNRIDALAPREVETVSYRPRRSLSWVALALALVIGTGTLAGMHLAARRRGRAHPGALRDAEAPT</sequence>
<dbReference type="Pfam" id="PF00092">
    <property type="entry name" value="VWA"/>
    <property type="match status" value="1"/>
</dbReference>
<dbReference type="PANTHER" id="PTHR22550">
    <property type="entry name" value="SPORE GERMINATION PROTEIN"/>
    <property type="match status" value="1"/>
</dbReference>
<evidence type="ECO:0000313" key="4">
    <source>
        <dbReference type="Proteomes" id="UP000199379"/>
    </source>
</evidence>
<feature type="domain" description="VWFA" evidence="2">
    <location>
        <begin position="95"/>
        <end position="279"/>
    </location>
</feature>
<keyword evidence="1" id="KW-0812">Transmembrane</keyword>
<dbReference type="AlphaFoldDB" id="A0A1H6WA29"/>
<dbReference type="RefSeq" id="WP_092363867.1">
    <property type="nucleotide sequence ID" value="NZ_BMGV01000003.1"/>
</dbReference>
<dbReference type="EMBL" id="FNYD01000003">
    <property type="protein sequence ID" value="SEJ09422.1"/>
    <property type="molecule type" value="Genomic_DNA"/>
</dbReference>
<evidence type="ECO:0000259" key="2">
    <source>
        <dbReference type="PROSITE" id="PS50234"/>
    </source>
</evidence>
<dbReference type="InterPro" id="IPR050768">
    <property type="entry name" value="UPF0353/GerABKA_families"/>
</dbReference>
<name>A0A1H6WA29_9RHOB</name>